<protein>
    <recommendedName>
        <fullName evidence="4">Transmembrane protein</fullName>
    </recommendedName>
</protein>
<dbReference type="EMBL" id="JBFXLU010000069">
    <property type="protein sequence ID" value="KAL2845693.1"/>
    <property type="molecule type" value="Genomic_DNA"/>
</dbReference>
<evidence type="ECO:0000313" key="2">
    <source>
        <dbReference type="EMBL" id="KAL2845693.1"/>
    </source>
</evidence>
<keyword evidence="1" id="KW-1133">Transmembrane helix</keyword>
<evidence type="ECO:0000256" key="1">
    <source>
        <dbReference type="SAM" id="Phobius"/>
    </source>
</evidence>
<keyword evidence="1" id="KW-0472">Membrane</keyword>
<sequence>MCSREGRMNDKELGQNKVERIHGSKLNLVFFVLCSGAFSAFFGLIVCGAYRYSNTVSFVKATHVARHAATFWYNDAPRTPSQN</sequence>
<organism evidence="2 3">
    <name type="scientific">Aspergillus pseudoustus</name>
    <dbReference type="NCBI Taxonomy" id="1810923"/>
    <lineage>
        <taxon>Eukaryota</taxon>
        <taxon>Fungi</taxon>
        <taxon>Dikarya</taxon>
        <taxon>Ascomycota</taxon>
        <taxon>Pezizomycotina</taxon>
        <taxon>Eurotiomycetes</taxon>
        <taxon>Eurotiomycetidae</taxon>
        <taxon>Eurotiales</taxon>
        <taxon>Aspergillaceae</taxon>
        <taxon>Aspergillus</taxon>
        <taxon>Aspergillus subgen. Nidulantes</taxon>
    </lineage>
</organism>
<accession>A0ABR4K051</accession>
<keyword evidence="3" id="KW-1185">Reference proteome</keyword>
<reference evidence="2 3" key="1">
    <citation type="submission" date="2024-07" db="EMBL/GenBank/DDBJ databases">
        <title>Section-level genome sequencing and comparative genomics of Aspergillus sections Usti and Cavernicolus.</title>
        <authorList>
            <consortium name="Lawrence Berkeley National Laboratory"/>
            <person name="Nybo J.L."/>
            <person name="Vesth T.C."/>
            <person name="Theobald S."/>
            <person name="Frisvad J.C."/>
            <person name="Larsen T.O."/>
            <person name="Kjaerboelling I."/>
            <person name="Rothschild-Mancinelli K."/>
            <person name="Lyhne E.K."/>
            <person name="Kogle M.E."/>
            <person name="Barry K."/>
            <person name="Clum A."/>
            <person name="Na H."/>
            <person name="Ledsgaard L."/>
            <person name="Lin J."/>
            <person name="Lipzen A."/>
            <person name="Kuo A."/>
            <person name="Riley R."/>
            <person name="Mondo S."/>
            <person name="Labutti K."/>
            <person name="Haridas S."/>
            <person name="Pangalinan J."/>
            <person name="Salamov A.A."/>
            <person name="Simmons B.A."/>
            <person name="Magnuson J.K."/>
            <person name="Chen J."/>
            <person name="Drula E."/>
            <person name="Henrissat B."/>
            <person name="Wiebenga A."/>
            <person name="Lubbers R.J."/>
            <person name="Gomes A.C."/>
            <person name="Makela M.R."/>
            <person name="Stajich J."/>
            <person name="Grigoriev I.V."/>
            <person name="Mortensen U.H."/>
            <person name="De Vries R.P."/>
            <person name="Baker S.E."/>
            <person name="Andersen M.R."/>
        </authorList>
    </citation>
    <scope>NUCLEOTIDE SEQUENCE [LARGE SCALE GENOMIC DNA]</scope>
    <source>
        <strain evidence="2 3">CBS 123904</strain>
    </source>
</reference>
<keyword evidence="1" id="KW-0812">Transmembrane</keyword>
<proteinExistence type="predicted"/>
<comment type="caution">
    <text evidence="2">The sequence shown here is derived from an EMBL/GenBank/DDBJ whole genome shotgun (WGS) entry which is preliminary data.</text>
</comment>
<gene>
    <name evidence="2" type="ORF">BJY01DRAFT_177688</name>
</gene>
<feature type="transmembrane region" description="Helical" evidence="1">
    <location>
        <begin position="28"/>
        <end position="50"/>
    </location>
</feature>
<evidence type="ECO:0000313" key="3">
    <source>
        <dbReference type="Proteomes" id="UP001610446"/>
    </source>
</evidence>
<dbReference type="Proteomes" id="UP001610446">
    <property type="component" value="Unassembled WGS sequence"/>
</dbReference>
<name>A0ABR4K051_9EURO</name>
<evidence type="ECO:0008006" key="4">
    <source>
        <dbReference type="Google" id="ProtNLM"/>
    </source>
</evidence>